<proteinExistence type="predicted"/>
<sequence length="87" mass="9584">MPRRPCAMLSQTSSGLEIVDETNIRVPSFYTAFDFKSAYYRNTGKAITKMTIGGDELLDVELMMGVSNQIIEITVGGNPTHVIISIK</sequence>
<reference evidence="1" key="1">
    <citation type="submission" date="2022-07" db="EMBL/GenBank/DDBJ databases">
        <title>Phylogenomic reconstructions and comparative analyses of Kickxellomycotina fungi.</title>
        <authorList>
            <person name="Reynolds N.K."/>
            <person name="Stajich J.E."/>
            <person name="Barry K."/>
            <person name="Grigoriev I.V."/>
            <person name="Crous P."/>
            <person name="Smith M.E."/>
        </authorList>
    </citation>
    <scope>NUCLEOTIDE SEQUENCE</scope>
    <source>
        <strain evidence="1">BCRC 34381</strain>
    </source>
</reference>
<organism evidence="1 2">
    <name type="scientific">Coemansia biformis</name>
    <dbReference type="NCBI Taxonomy" id="1286918"/>
    <lineage>
        <taxon>Eukaryota</taxon>
        <taxon>Fungi</taxon>
        <taxon>Fungi incertae sedis</taxon>
        <taxon>Zoopagomycota</taxon>
        <taxon>Kickxellomycotina</taxon>
        <taxon>Kickxellomycetes</taxon>
        <taxon>Kickxellales</taxon>
        <taxon>Kickxellaceae</taxon>
        <taxon>Coemansia</taxon>
    </lineage>
</organism>
<name>A0A9W7Y590_9FUNG</name>
<protein>
    <submittedName>
        <fullName evidence="1">Uncharacterized protein</fullName>
    </submittedName>
</protein>
<comment type="caution">
    <text evidence="1">The sequence shown here is derived from an EMBL/GenBank/DDBJ whole genome shotgun (WGS) entry which is preliminary data.</text>
</comment>
<dbReference type="Proteomes" id="UP001143981">
    <property type="component" value="Unassembled WGS sequence"/>
</dbReference>
<accession>A0A9W7Y590</accession>
<gene>
    <name evidence="1" type="ORF">LPJ61_004207</name>
</gene>
<dbReference type="EMBL" id="JANBOI010000892">
    <property type="protein sequence ID" value="KAJ1728121.1"/>
    <property type="molecule type" value="Genomic_DNA"/>
</dbReference>
<keyword evidence="2" id="KW-1185">Reference proteome</keyword>
<evidence type="ECO:0000313" key="1">
    <source>
        <dbReference type="EMBL" id="KAJ1728121.1"/>
    </source>
</evidence>
<evidence type="ECO:0000313" key="2">
    <source>
        <dbReference type="Proteomes" id="UP001143981"/>
    </source>
</evidence>
<dbReference type="AlphaFoldDB" id="A0A9W7Y590"/>